<evidence type="ECO:0000313" key="4">
    <source>
        <dbReference type="EMBL" id="EWT07655.1"/>
    </source>
</evidence>
<dbReference type="GO" id="GO:0019323">
    <property type="term" value="P:pentose catabolic process"/>
    <property type="evidence" value="ECO:0007669"/>
    <property type="project" value="TreeGrafter"/>
</dbReference>
<keyword evidence="2" id="KW-0456">Lyase</keyword>
<evidence type="ECO:0000256" key="2">
    <source>
        <dbReference type="ARBA" id="ARBA00023239"/>
    </source>
</evidence>
<dbReference type="SMART" id="SM01007">
    <property type="entry name" value="Aldolase_II"/>
    <property type="match status" value="1"/>
</dbReference>
<dbReference type="InterPro" id="IPR036409">
    <property type="entry name" value="Aldolase_II/adducin_N_sf"/>
</dbReference>
<sequence>MPDHAALLVQAGAALARSGLVTAFGHVSVRTGDDSFVISPPVPLNRFGAGDVMAVSLADAGLPPGVPKEAWIHRELYASRPDVQAVCRAQPKVTTALSSAEVTIRPLHGQGAFLGDCVPVHPDSRLVRDQQSGRALAQSLRGDAVIMRGNGAVTVGPTVAHAVALMWVLEASAELNAAAAAAGTPTPLPPDEQEAWRAVAPELLTRIWHHLIDKEHSQ</sequence>
<dbReference type="EMBL" id="AWQS01000007">
    <property type="protein sequence ID" value="EWT07655.1"/>
    <property type="molecule type" value="Genomic_DNA"/>
</dbReference>
<accession>W9GNG7</accession>
<dbReference type="GO" id="GO:0005829">
    <property type="term" value="C:cytosol"/>
    <property type="evidence" value="ECO:0007669"/>
    <property type="project" value="TreeGrafter"/>
</dbReference>
<dbReference type="AlphaFoldDB" id="W9GNG7"/>
<keyword evidence="1" id="KW-0479">Metal-binding</keyword>
<evidence type="ECO:0000313" key="5">
    <source>
        <dbReference type="Proteomes" id="UP000019494"/>
    </source>
</evidence>
<dbReference type="Pfam" id="PF00596">
    <property type="entry name" value="Aldolase_II"/>
    <property type="match status" value="1"/>
</dbReference>
<keyword evidence="5" id="KW-1185">Reference proteome</keyword>
<dbReference type="Gene3D" id="3.40.225.10">
    <property type="entry name" value="Class II aldolase/adducin N-terminal domain"/>
    <property type="match status" value="1"/>
</dbReference>
<name>W9GNG7_9MICO</name>
<dbReference type="Proteomes" id="UP000019494">
    <property type="component" value="Unassembled WGS sequence"/>
</dbReference>
<dbReference type="SUPFAM" id="SSF53639">
    <property type="entry name" value="AraD/HMP-PK domain-like"/>
    <property type="match status" value="1"/>
</dbReference>
<gene>
    <name evidence="4" type="ORF">N864_03495</name>
</gene>
<evidence type="ECO:0000259" key="3">
    <source>
        <dbReference type="SMART" id="SM01007"/>
    </source>
</evidence>
<dbReference type="GO" id="GO:0046872">
    <property type="term" value="F:metal ion binding"/>
    <property type="evidence" value="ECO:0007669"/>
    <property type="project" value="UniProtKB-KW"/>
</dbReference>
<dbReference type="OrthoDB" id="3729465at2"/>
<reference evidence="5" key="1">
    <citation type="submission" date="2013-08" db="EMBL/GenBank/DDBJ databases">
        <title>Intrasporangium oryzae NRRL B-24470.</title>
        <authorList>
            <person name="Liu H."/>
            <person name="Wang G."/>
        </authorList>
    </citation>
    <scope>NUCLEOTIDE SEQUENCE [LARGE SCALE GENOMIC DNA]</scope>
    <source>
        <strain evidence="5">Q5-1</strain>
    </source>
</reference>
<feature type="domain" description="Class II aldolase/adducin N-terminal" evidence="3">
    <location>
        <begin position="6"/>
        <end position="177"/>
    </location>
</feature>
<dbReference type="InterPro" id="IPR050197">
    <property type="entry name" value="Aldolase_class_II_sugar_metab"/>
</dbReference>
<proteinExistence type="predicted"/>
<protein>
    <submittedName>
        <fullName evidence="4">Aldolase</fullName>
    </submittedName>
</protein>
<dbReference type="InterPro" id="IPR001303">
    <property type="entry name" value="Aldolase_II/adducin_N"/>
</dbReference>
<comment type="caution">
    <text evidence="4">The sequence shown here is derived from an EMBL/GenBank/DDBJ whole genome shotgun (WGS) entry which is preliminary data.</text>
</comment>
<evidence type="ECO:0000256" key="1">
    <source>
        <dbReference type="ARBA" id="ARBA00022723"/>
    </source>
</evidence>
<dbReference type="GO" id="GO:0016832">
    <property type="term" value="F:aldehyde-lyase activity"/>
    <property type="evidence" value="ECO:0007669"/>
    <property type="project" value="TreeGrafter"/>
</dbReference>
<dbReference type="PANTHER" id="PTHR22789">
    <property type="entry name" value="FUCULOSE PHOSPHATE ALDOLASE"/>
    <property type="match status" value="1"/>
</dbReference>
<dbReference type="PANTHER" id="PTHR22789:SF0">
    <property type="entry name" value="3-OXO-TETRONATE 4-PHOSPHATE DECARBOXYLASE-RELATED"/>
    <property type="match status" value="1"/>
</dbReference>
<organism evidence="4 5">
    <name type="scientific">Intrasporangium chromatireducens Q5-1</name>
    <dbReference type="NCBI Taxonomy" id="584657"/>
    <lineage>
        <taxon>Bacteria</taxon>
        <taxon>Bacillati</taxon>
        <taxon>Actinomycetota</taxon>
        <taxon>Actinomycetes</taxon>
        <taxon>Micrococcales</taxon>
        <taxon>Intrasporangiaceae</taxon>
        <taxon>Intrasporangium</taxon>
    </lineage>
</organism>
<dbReference type="RefSeq" id="WP_051518073.1">
    <property type="nucleotide sequence ID" value="NZ_AWQS01000007.1"/>
</dbReference>